<dbReference type="EMBL" id="LT629688">
    <property type="protein sequence ID" value="SDE35555.1"/>
    <property type="molecule type" value="Genomic_DNA"/>
</dbReference>
<evidence type="ECO:0000313" key="9">
    <source>
        <dbReference type="EMBL" id="SDE35555.1"/>
    </source>
</evidence>
<evidence type="ECO:0000256" key="7">
    <source>
        <dbReference type="SAM" id="Phobius"/>
    </source>
</evidence>
<dbReference type="Proteomes" id="UP000198546">
    <property type="component" value="Chromosome i"/>
</dbReference>
<feature type="transmembrane region" description="Helical" evidence="7">
    <location>
        <begin position="12"/>
        <end position="34"/>
    </location>
</feature>
<reference evidence="9 10" key="1">
    <citation type="submission" date="2016-10" db="EMBL/GenBank/DDBJ databases">
        <authorList>
            <person name="de Groot N.N."/>
        </authorList>
    </citation>
    <scope>NUCLEOTIDE SEQUENCE [LARGE SCALE GENOMIC DNA]</scope>
    <source>
        <strain evidence="9 10">MON 2.2</strain>
    </source>
</reference>
<evidence type="ECO:0000256" key="3">
    <source>
        <dbReference type="ARBA" id="ARBA00022692"/>
    </source>
</evidence>
<dbReference type="STRING" id="675864.SAMN04489747_3195"/>
<evidence type="ECO:0000256" key="1">
    <source>
        <dbReference type="ARBA" id="ARBA00004651"/>
    </source>
</evidence>
<sequence>MRTNLDLSSVPLAVLIGLGALLLVQLGLAVVALVDLHRRPAVAVATGNKWIWVAIIAVCSFIGPILYLAIGRKQAQTVDQPVAGRRRSSTDLADALYGTDEKLAQR</sequence>
<keyword evidence="3 7" id="KW-0812">Transmembrane</keyword>
<dbReference type="InterPro" id="IPR027379">
    <property type="entry name" value="CLS_N"/>
</dbReference>
<comment type="subcellular location">
    <subcellularLocation>
        <location evidence="1">Cell membrane</location>
        <topology evidence="1">Multi-pass membrane protein</topology>
    </subcellularLocation>
</comment>
<evidence type="ECO:0000313" key="10">
    <source>
        <dbReference type="Proteomes" id="UP000198546"/>
    </source>
</evidence>
<keyword evidence="10" id="KW-1185">Reference proteome</keyword>
<dbReference type="OrthoDB" id="5125307at2"/>
<dbReference type="AlphaFoldDB" id="A0A1G7CAX6"/>
<dbReference type="GO" id="GO:0005886">
    <property type="term" value="C:plasma membrane"/>
    <property type="evidence" value="ECO:0007669"/>
    <property type="project" value="UniProtKB-SubCell"/>
</dbReference>
<feature type="transmembrane region" description="Helical" evidence="7">
    <location>
        <begin position="50"/>
        <end position="70"/>
    </location>
</feature>
<gene>
    <name evidence="9" type="ORF">SAMN04489747_3195</name>
</gene>
<evidence type="ECO:0000256" key="6">
    <source>
        <dbReference type="SAM" id="MobiDB-lite"/>
    </source>
</evidence>
<evidence type="ECO:0000256" key="2">
    <source>
        <dbReference type="ARBA" id="ARBA00022475"/>
    </source>
</evidence>
<evidence type="ECO:0000259" key="8">
    <source>
        <dbReference type="Pfam" id="PF13396"/>
    </source>
</evidence>
<keyword evidence="2" id="KW-1003">Cell membrane</keyword>
<organism evidence="9 10">
    <name type="scientific">Auraticoccus monumenti</name>
    <dbReference type="NCBI Taxonomy" id="675864"/>
    <lineage>
        <taxon>Bacteria</taxon>
        <taxon>Bacillati</taxon>
        <taxon>Actinomycetota</taxon>
        <taxon>Actinomycetes</taxon>
        <taxon>Propionibacteriales</taxon>
        <taxon>Propionibacteriaceae</taxon>
        <taxon>Auraticoccus</taxon>
    </lineage>
</organism>
<accession>A0A1G7CAX6</accession>
<feature type="region of interest" description="Disordered" evidence="6">
    <location>
        <begin position="81"/>
        <end position="106"/>
    </location>
</feature>
<evidence type="ECO:0000256" key="5">
    <source>
        <dbReference type="ARBA" id="ARBA00023136"/>
    </source>
</evidence>
<evidence type="ECO:0000256" key="4">
    <source>
        <dbReference type="ARBA" id="ARBA00022989"/>
    </source>
</evidence>
<keyword evidence="4 7" id="KW-1133">Transmembrane helix</keyword>
<dbReference type="Pfam" id="PF13396">
    <property type="entry name" value="PLDc_N"/>
    <property type="match status" value="1"/>
</dbReference>
<name>A0A1G7CAX6_9ACTN</name>
<protein>
    <submittedName>
        <fullName evidence="9">Phospholipase_D-nuclease N-terminal</fullName>
    </submittedName>
</protein>
<feature type="domain" description="Cardiolipin synthase N-terminal" evidence="8">
    <location>
        <begin position="28"/>
        <end position="72"/>
    </location>
</feature>
<proteinExistence type="predicted"/>
<keyword evidence="5 7" id="KW-0472">Membrane</keyword>